<evidence type="ECO:0000313" key="1">
    <source>
        <dbReference type="EMBL" id="KAG0418312.1"/>
    </source>
</evidence>
<comment type="caution">
    <text evidence="1">The sequence shown here is derived from an EMBL/GenBank/DDBJ whole genome shotgun (WGS) entry which is preliminary data.</text>
</comment>
<dbReference type="Proteomes" id="UP000805193">
    <property type="component" value="Unassembled WGS sequence"/>
</dbReference>
<evidence type="ECO:0000313" key="2">
    <source>
        <dbReference type="Proteomes" id="UP000805193"/>
    </source>
</evidence>
<dbReference type="EMBL" id="JABSTQ010010744">
    <property type="protein sequence ID" value="KAG0418312.1"/>
    <property type="molecule type" value="Genomic_DNA"/>
</dbReference>
<sequence length="97" mass="10849">MRVCAMLFQDIRKFFTPTSSSAKKPSNEEPKKNVAAPTKGKSKQPKAAKEPKQTKPAKEKETKKSLARNPKSSKNEEEKVAPKVVRGFPSDFLQRSC</sequence>
<organism evidence="1 2">
    <name type="scientific">Ixodes persulcatus</name>
    <name type="common">Taiga tick</name>
    <dbReference type="NCBI Taxonomy" id="34615"/>
    <lineage>
        <taxon>Eukaryota</taxon>
        <taxon>Metazoa</taxon>
        <taxon>Ecdysozoa</taxon>
        <taxon>Arthropoda</taxon>
        <taxon>Chelicerata</taxon>
        <taxon>Arachnida</taxon>
        <taxon>Acari</taxon>
        <taxon>Parasitiformes</taxon>
        <taxon>Ixodida</taxon>
        <taxon>Ixodoidea</taxon>
        <taxon>Ixodidae</taxon>
        <taxon>Ixodinae</taxon>
        <taxon>Ixodes</taxon>
    </lineage>
</organism>
<accession>A0AC60PEC0</accession>
<gene>
    <name evidence="1" type="ORF">HPB47_004951</name>
</gene>
<keyword evidence="2" id="KW-1185">Reference proteome</keyword>
<proteinExistence type="predicted"/>
<reference evidence="1 2" key="1">
    <citation type="journal article" date="2020" name="Cell">
        <title>Large-Scale Comparative Analyses of Tick Genomes Elucidate Their Genetic Diversity and Vector Capacities.</title>
        <authorList>
            <consortium name="Tick Genome and Microbiome Consortium (TIGMIC)"/>
            <person name="Jia N."/>
            <person name="Wang J."/>
            <person name="Shi W."/>
            <person name="Du L."/>
            <person name="Sun Y."/>
            <person name="Zhan W."/>
            <person name="Jiang J.F."/>
            <person name="Wang Q."/>
            <person name="Zhang B."/>
            <person name="Ji P."/>
            <person name="Bell-Sakyi L."/>
            <person name="Cui X.M."/>
            <person name="Yuan T.T."/>
            <person name="Jiang B.G."/>
            <person name="Yang W.F."/>
            <person name="Lam T.T."/>
            <person name="Chang Q.C."/>
            <person name="Ding S.J."/>
            <person name="Wang X.J."/>
            <person name="Zhu J.G."/>
            <person name="Ruan X.D."/>
            <person name="Zhao L."/>
            <person name="Wei J.T."/>
            <person name="Ye R.Z."/>
            <person name="Que T.C."/>
            <person name="Du C.H."/>
            <person name="Zhou Y.H."/>
            <person name="Cheng J.X."/>
            <person name="Dai P.F."/>
            <person name="Guo W.B."/>
            <person name="Han X.H."/>
            <person name="Huang E.J."/>
            <person name="Li L.F."/>
            <person name="Wei W."/>
            <person name="Gao Y.C."/>
            <person name="Liu J.Z."/>
            <person name="Shao H.Z."/>
            <person name="Wang X."/>
            <person name="Wang C.C."/>
            <person name="Yang T.C."/>
            <person name="Huo Q.B."/>
            <person name="Li W."/>
            <person name="Chen H.Y."/>
            <person name="Chen S.E."/>
            <person name="Zhou L.G."/>
            <person name="Ni X.B."/>
            <person name="Tian J.H."/>
            <person name="Sheng Y."/>
            <person name="Liu T."/>
            <person name="Pan Y.S."/>
            <person name="Xia L.Y."/>
            <person name="Li J."/>
            <person name="Zhao F."/>
            <person name="Cao W.C."/>
        </authorList>
    </citation>
    <scope>NUCLEOTIDE SEQUENCE [LARGE SCALE GENOMIC DNA]</scope>
    <source>
        <strain evidence="1">Iper-2018</strain>
    </source>
</reference>
<protein>
    <submittedName>
        <fullName evidence="1">Uncharacterized protein</fullName>
    </submittedName>
</protein>
<name>A0AC60PEC0_IXOPE</name>